<feature type="chain" id="PRO_5030168655" evidence="1">
    <location>
        <begin position="25"/>
        <end position="187"/>
    </location>
</feature>
<dbReference type="EMBL" id="JI182298">
    <property type="protein sequence ID" value="ADY48733.1"/>
    <property type="molecule type" value="mRNA"/>
</dbReference>
<dbReference type="PANTHER" id="PTHR38612:SF2">
    <property type="entry name" value="PROTEIN DCT-5"/>
    <property type="match status" value="1"/>
</dbReference>
<proteinExistence type="evidence at transcript level"/>
<evidence type="ECO:0000313" key="2">
    <source>
        <dbReference type="EMBL" id="ADY48733.1"/>
    </source>
</evidence>
<dbReference type="InterPro" id="IPR035161">
    <property type="entry name" value="DUF5332"/>
</dbReference>
<keyword evidence="1" id="KW-0732">Signal</keyword>
<accession>F1LF29</accession>
<reference evidence="2" key="1">
    <citation type="journal article" date="2011" name="Genome Res.">
        <title>Deep small RNA sequencing from the nematode Ascaris reveals conservation, functional diversification, and novel developmental profiles.</title>
        <authorList>
            <person name="Wang J."/>
            <person name="Czech B."/>
            <person name="Crunk A."/>
            <person name="Wallace A."/>
            <person name="Mitreva M."/>
            <person name="Hannon G.J."/>
            <person name="Davis R.E."/>
        </authorList>
    </citation>
    <scope>NUCLEOTIDE SEQUENCE</scope>
</reference>
<evidence type="ECO:0000256" key="1">
    <source>
        <dbReference type="SAM" id="SignalP"/>
    </source>
</evidence>
<dbReference type="PANTHER" id="PTHR38612">
    <property type="entry name" value="PROTEIN DCT-5-RELATED"/>
    <property type="match status" value="1"/>
</dbReference>
<protein>
    <submittedName>
        <fullName evidence="2">Protein dct-5</fullName>
    </submittedName>
</protein>
<feature type="signal peptide" evidence="1">
    <location>
        <begin position="1"/>
        <end position="24"/>
    </location>
</feature>
<sequence>MALLSTTIPLALIAFLLHFGFTNASTCGRLTKCAVKKCFSSEKIRNAIYNSTADEMFVTILNQFSFLCVASKCRSDCRNCEQCQYALNQIRSLASGGNTEMQCPKMEQCSVNCMKTDIEHAIPCVRKHCNTHCFDGDCPQCARVAKRIFLHMCREHDVPHLPLVRYSGNCMALFDVVVQNYIKERSG</sequence>
<dbReference type="AlphaFoldDB" id="F1LF29"/>
<organism evidence="2">
    <name type="scientific">Ascaris suum</name>
    <name type="common">Pig roundworm</name>
    <name type="synonym">Ascaris lumbricoides</name>
    <dbReference type="NCBI Taxonomy" id="6253"/>
    <lineage>
        <taxon>Eukaryota</taxon>
        <taxon>Metazoa</taxon>
        <taxon>Ecdysozoa</taxon>
        <taxon>Nematoda</taxon>
        <taxon>Chromadorea</taxon>
        <taxon>Rhabditida</taxon>
        <taxon>Spirurina</taxon>
        <taxon>Ascaridomorpha</taxon>
        <taxon>Ascaridoidea</taxon>
        <taxon>Ascarididae</taxon>
        <taxon>Ascaris</taxon>
    </lineage>
</organism>
<name>F1LF29_ASCSU</name>
<dbReference type="Pfam" id="PF17266">
    <property type="entry name" value="DUF5332"/>
    <property type="match status" value="1"/>
</dbReference>